<dbReference type="OrthoDB" id="197461at2"/>
<gene>
    <name evidence="3" type="ORF">B5V02_04385</name>
</gene>
<keyword evidence="1" id="KW-1133">Transmembrane helix</keyword>
<name>A0A2W7C7V7_9HYPH</name>
<keyword evidence="1" id="KW-0472">Membrane</keyword>
<reference evidence="4" key="1">
    <citation type="submission" date="2017-03" db="EMBL/GenBank/DDBJ databases">
        <authorList>
            <person name="Safronova V.I."/>
            <person name="Sazanova A.L."/>
            <person name="Chirak E.R."/>
        </authorList>
    </citation>
    <scope>NUCLEOTIDE SEQUENCE [LARGE SCALE GENOMIC DNA]</scope>
    <source>
        <strain evidence="4">Ach-343</strain>
    </source>
</reference>
<evidence type="ECO:0000313" key="4">
    <source>
        <dbReference type="Proteomes" id="UP000248616"/>
    </source>
</evidence>
<evidence type="ECO:0000256" key="1">
    <source>
        <dbReference type="SAM" id="Phobius"/>
    </source>
</evidence>
<evidence type="ECO:0000313" key="3">
    <source>
        <dbReference type="EMBL" id="PZV39242.1"/>
    </source>
</evidence>
<organism evidence="3 4">
    <name type="scientific">Mesorhizobium kowhaii</name>
    <dbReference type="NCBI Taxonomy" id="1300272"/>
    <lineage>
        <taxon>Bacteria</taxon>
        <taxon>Pseudomonadati</taxon>
        <taxon>Pseudomonadota</taxon>
        <taxon>Alphaproteobacteria</taxon>
        <taxon>Hyphomicrobiales</taxon>
        <taxon>Phyllobacteriaceae</taxon>
        <taxon>Mesorhizobium</taxon>
    </lineage>
</organism>
<keyword evidence="4" id="KW-1185">Reference proteome</keyword>
<feature type="domain" description="DUF2061" evidence="2">
    <location>
        <begin position="9"/>
        <end position="58"/>
    </location>
</feature>
<feature type="transmembrane region" description="Helical" evidence="1">
    <location>
        <begin position="35"/>
        <end position="53"/>
    </location>
</feature>
<dbReference type="AlphaFoldDB" id="A0A2W7C7V7"/>
<keyword evidence="1" id="KW-0812">Transmembrane</keyword>
<proteinExistence type="predicted"/>
<dbReference type="EMBL" id="MZXV01000013">
    <property type="protein sequence ID" value="PZV39242.1"/>
    <property type="molecule type" value="Genomic_DNA"/>
</dbReference>
<dbReference type="Proteomes" id="UP000248616">
    <property type="component" value="Unassembled WGS sequence"/>
</dbReference>
<dbReference type="Pfam" id="PF09834">
    <property type="entry name" value="DUF2061"/>
    <property type="match status" value="1"/>
</dbReference>
<dbReference type="InterPro" id="IPR018638">
    <property type="entry name" value="DUF2061_membrane"/>
</dbReference>
<accession>A0A2W7C7V7</accession>
<protein>
    <recommendedName>
        <fullName evidence="2">DUF2061 domain-containing protein</fullName>
    </recommendedName>
</protein>
<evidence type="ECO:0000259" key="2">
    <source>
        <dbReference type="Pfam" id="PF09834"/>
    </source>
</evidence>
<comment type="caution">
    <text evidence="3">The sequence shown here is derived from an EMBL/GenBank/DDBJ whole genome shotgun (WGS) entry which is preliminary data.</text>
</comment>
<dbReference type="RefSeq" id="WP_111542992.1">
    <property type="nucleotide sequence ID" value="NZ_JBHLYT010000007.1"/>
</dbReference>
<sequence>MDTRSRSFAKALSWRVTGTIDTMIISLVVTGSIKLAATIGLTEVVTKSLLYYFHERAWLKIPYGRKTPA</sequence>